<dbReference type="Proteomes" id="UP000673691">
    <property type="component" value="Unassembled WGS sequence"/>
</dbReference>
<sequence>AQFSRAHRHPQEPKRAAVPYRAGPSPDLSLSLSLAVLEPSDVEFAGDIKEFVFTRGTRAVLASLILGVDAVFPYSHQDQQQQMACLPKLPLR</sequence>
<dbReference type="AlphaFoldDB" id="A0A8H7ZMN7"/>
<evidence type="ECO:0000256" key="1">
    <source>
        <dbReference type="SAM" id="MobiDB-lite"/>
    </source>
</evidence>
<gene>
    <name evidence="2" type="ORF">BJ554DRAFT_4726</name>
</gene>
<dbReference type="EMBL" id="JAEFCI010012851">
    <property type="protein sequence ID" value="KAG5455748.1"/>
    <property type="molecule type" value="Genomic_DNA"/>
</dbReference>
<reference evidence="2 3" key="1">
    <citation type="journal article" name="Sci. Rep.">
        <title>Genome-scale phylogenetic analyses confirm Olpidium as the closest living zoosporic fungus to the non-flagellated, terrestrial fungi.</title>
        <authorList>
            <person name="Chang Y."/>
            <person name="Rochon D."/>
            <person name="Sekimoto S."/>
            <person name="Wang Y."/>
            <person name="Chovatia M."/>
            <person name="Sandor L."/>
            <person name="Salamov A."/>
            <person name="Grigoriev I.V."/>
            <person name="Stajich J.E."/>
            <person name="Spatafora J.W."/>
        </authorList>
    </citation>
    <scope>NUCLEOTIDE SEQUENCE [LARGE SCALE GENOMIC DNA]</scope>
    <source>
        <strain evidence="2">S191</strain>
    </source>
</reference>
<feature type="non-terminal residue" evidence="2">
    <location>
        <position position="1"/>
    </location>
</feature>
<protein>
    <submittedName>
        <fullName evidence="2">Uncharacterized protein</fullName>
    </submittedName>
</protein>
<accession>A0A8H7ZMN7</accession>
<proteinExistence type="predicted"/>
<name>A0A8H7ZMN7_9FUNG</name>
<evidence type="ECO:0000313" key="3">
    <source>
        <dbReference type="Proteomes" id="UP000673691"/>
    </source>
</evidence>
<keyword evidence="3" id="KW-1185">Reference proteome</keyword>
<evidence type="ECO:0000313" key="2">
    <source>
        <dbReference type="EMBL" id="KAG5455748.1"/>
    </source>
</evidence>
<comment type="caution">
    <text evidence="2">The sequence shown here is derived from an EMBL/GenBank/DDBJ whole genome shotgun (WGS) entry which is preliminary data.</text>
</comment>
<feature type="region of interest" description="Disordered" evidence="1">
    <location>
        <begin position="1"/>
        <end position="22"/>
    </location>
</feature>
<organism evidence="2 3">
    <name type="scientific">Olpidium bornovanus</name>
    <dbReference type="NCBI Taxonomy" id="278681"/>
    <lineage>
        <taxon>Eukaryota</taxon>
        <taxon>Fungi</taxon>
        <taxon>Fungi incertae sedis</taxon>
        <taxon>Olpidiomycota</taxon>
        <taxon>Olpidiomycotina</taxon>
        <taxon>Olpidiomycetes</taxon>
        <taxon>Olpidiales</taxon>
        <taxon>Olpidiaceae</taxon>
        <taxon>Olpidium</taxon>
    </lineage>
</organism>